<gene>
    <name evidence="1" type="ORF">C8N47_10576</name>
</gene>
<accession>A0A2T5C3B5</accession>
<organism evidence="1 2">
    <name type="scientific">Mangrovibacterium marinum</name>
    <dbReference type="NCBI Taxonomy" id="1639118"/>
    <lineage>
        <taxon>Bacteria</taxon>
        <taxon>Pseudomonadati</taxon>
        <taxon>Bacteroidota</taxon>
        <taxon>Bacteroidia</taxon>
        <taxon>Marinilabiliales</taxon>
        <taxon>Prolixibacteraceae</taxon>
        <taxon>Mangrovibacterium</taxon>
    </lineage>
</organism>
<evidence type="ECO:0000313" key="2">
    <source>
        <dbReference type="Proteomes" id="UP000243525"/>
    </source>
</evidence>
<name>A0A2T5C3B5_9BACT</name>
<sequence>MLRLKAIFKKFFWRDSVFVNGLTGTGKSQATEGQHTHYPVTLSTANVATFHLCNQGINTIKGSILLFFALFPLTFTVNRFTDPIADCS</sequence>
<dbReference type="EMBL" id="QAAD01000005">
    <property type="protein sequence ID" value="PTN09236.1"/>
    <property type="molecule type" value="Genomic_DNA"/>
</dbReference>
<dbReference type="Proteomes" id="UP000243525">
    <property type="component" value="Unassembled WGS sequence"/>
</dbReference>
<dbReference type="AlphaFoldDB" id="A0A2T5C3B5"/>
<keyword evidence="2" id="KW-1185">Reference proteome</keyword>
<evidence type="ECO:0000313" key="1">
    <source>
        <dbReference type="EMBL" id="PTN09236.1"/>
    </source>
</evidence>
<proteinExistence type="predicted"/>
<comment type="caution">
    <text evidence="1">The sequence shown here is derived from an EMBL/GenBank/DDBJ whole genome shotgun (WGS) entry which is preliminary data.</text>
</comment>
<reference evidence="1 2" key="1">
    <citation type="submission" date="2018-04" db="EMBL/GenBank/DDBJ databases">
        <title>Genomic Encyclopedia of Archaeal and Bacterial Type Strains, Phase II (KMG-II): from individual species to whole genera.</title>
        <authorList>
            <person name="Goeker M."/>
        </authorList>
    </citation>
    <scope>NUCLEOTIDE SEQUENCE [LARGE SCALE GENOMIC DNA]</scope>
    <source>
        <strain evidence="1 2">DSM 28823</strain>
    </source>
</reference>
<protein>
    <submittedName>
        <fullName evidence="1">Uncharacterized protein</fullName>
    </submittedName>
</protein>